<sequence>MRLLVITLFALWLLFEIASACKCGCGCGCGGCGCGCGGCGCGCGHGGWGWGHGGWGGGYGGWGHGGGCGHHYVNHIVHGGGSSHCATAPSVVGIPVLGKLGIKGCGCSGACTCGGSWD</sequence>
<evidence type="ECO:0000313" key="3">
    <source>
        <dbReference type="Proteomes" id="UP001219518"/>
    </source>
</evidence>
<evidence type="ECO:0000313" key="2">
    <source>
        <dbReference type="EMBL" id="KAK3927960.1"/>
    </source>
</evidence>
<reference evidence="2" key="2">
    <citation type="journal article" date="2023" name="BMC Genomics">
        <title>Pest status, molecular evolution, and epigenetic factors derived from the genome assembly of Frankliniella fusca, a thysanopteran phytovirus vector.</title>
        <authorList>
            <person name="Catto M.A."/>
            <person name="Labadie P.E."/>
            <person name="Jacobson A.L."/>
            <person name="Kennedy G.G."/>
            <person name="Srinivasan R."/>
            <person name="Hunt B.G."/>
        </authorList>
    </citation>
    <scope>NUCLEOTIDE SEQUENCE</scope>
    <source>
        <strain evidence="2">PL_HMW_Pooled</strain>
    </source>
</reference>
<dbReference type="PROSITE" id="PS51257">
    <property type="entry name" value="PROKAR_LIPOPROTEIN"/>
    <property type="match status" value="1"/>
</dbReference>
<reference evidence="2" key="1">
    <citation type="submission" date="2021-07" db="EMBL/GenBank/DDBJ databases">
        <authorList>
            <person name="Catto M.A."/>
            <person name="Jacobson A."/>
            <person name="Kennedy G."/>
            <person name="Labadie P."/>
            <person name="Hunt B.G."/>
            <person name="Srinivasan R."/>
        </authorList>
    </citation>
    <scope>NUCLEOTIDE SEQUENCE</scope>
    <source>
        <strain evidence="2">PL_HMW_Pooled</strain>
        <tissue evidence="2">Head</tissue>
    </source>
</reference>
<accession>A0AAE1HWB4</accession>
<dbReference type="AlphaFoldDB" id="A0AAE1HWB4"/>
<comment type="caution">
    <text evidence="2">The sequence shown here is derived from an EMBL/GenBank/DDBJ whole genome shotgun (WGS) entry which is preliminary data.</text>
</comment>
<feature type="signal peptide" evidence="1">
    <location>
        <begin position="1"/>
        <end position="20"/>
    </location>
</feature>
<dbReference type="Proteomes" id="UP001219518">
    <property type="component" value="Unassembled WGS sequence"/>
</dbReference>
<evidence type="ECO:0000256" key="1">
    <source>
        <dbReference type="SAM" id="SignalP"/>
    </source>
</evidence>
<keyword evidence="3" id="KW-1185">Reference proteome</keyword>
<keyword evidence="1" id="KW-0732">Signal</keyword>
<feature type="chain" id="PRO_5042142346" description="Chorion class high-cysteine HCB protein 13-like" evidence="1">
    <location>
        <begin position="21"/>
        <end position="118"/>
    </location>
</feature>
<name>A0AAE1HWB4_9NEOP</name>
<proteinExistence type="predicted"/>
<evidence type="ECO:0008006" key="4">
    <source>
        <dbReference type="Google" id="ProtNLM"/>
    </source>
</evidence>
<protein>
    <recommendedName>
        <fullName evidence="4">Chorion class high-cysteine HCB protein 13-like</fullName>
    </recommendedName>
</protein>
<organism evidence="2 3">
    <name type="scientific">Frankliniella fusca</name>
    <dbReference type="NCBI Taxonomy" id="407009"/>
    <lineage>
        <taxon>Eukaryota</taxon>
        <taxon>Metazoa</taxon>
        <taxon>Ecdysozoa</taxon>
        <taxon>Arthropoda</taxon>
        <taxon>Hexapoda</taxon>
        <taxon>Insecta</taxon>
        <taxon>Pterygota</taxon>
        <taxon>Neoptera</taxon>
        <taxon>Paraneoptera</taxon>
        <taxon>Thysanoptera</taxon>
        <taxon>Terebrantia</taxon>
        <taxon>Thripoidea</taxon>
        <taxon>Thripidae</taxon>
        <taxon>Frankliniella</taxon>
    </lineage>
</organism>
<gene>
    <name evidence="2" type="ORF">KUF71_016245</name>
</gene>
<dbReference type="EMBL" id="JAHWGI010001301">
    <property type="protein sequence ID" value="KAK3927960.1"/>
    <property type="molecule type" value="Genomic_DNA"/>
</dbReference>